<reference evidence="1 2" key="1">
    <citation type="submission" date="2018-06" db="EMBL/GenBank/DDBJ databases">
        <title>Genomic Encyclopedia of Type Strains, Phase III (KMG-III): the genomes of soil and plant-associated and newly described type strains.</title>
        <authorList>
            <person name="Whitman W."/>
        </authorList>
    </citation>
    <scope>NUCLEOTIDE SEQUENCE [LARGE SCALE GENOMIC DNA]</scope>
    <source>
        <strain evidence="1 2">CGMCC 1.8979</strain>
    </source>
</reference>
<dbReference type="RefSeq" id="WP_111644400.1">
    <property type="nucleotide sequence ID" value="NZ_QLMH01000003.1"/>
</dbReference>
<dbReference type="OrthoDB" id="9770443at2"/>
<comment type="caution">
    <text evidence="1">The sequence shown here is derived from an EMBL/GenBank/DDBJ whole genome shotgun (WGS) entry which is preliminary data.</text>
</comment>
<dbReference type="Proteomes" id="UP000248555">
    <property type="component" value="Unassembled WGS sequence"/>
</dbReference>
<dbReference type="AlphaFoldDB" id="A0A327YJF6"/>
<proteinExistence type="predicted"/>
<accession>A0A327YJF6</accession>
<name>A0A327YJF6_9BACL</name>
<organism evidence="1 2">
    <name type="scientific">Paranoxybacillus vitaminiphilus</name>
    <dbReference type="NCBI Taxonomy" id="581036"/>
    <lineage>
        <taxon>Bacteria</taxon>
        <taxon>Bacillati</taxon>
        <taxon>Bacillota</taxon>
        <taxon>Bacilli</taxon>
        <taxon>Bacillales</taxon>
        <taxon>Anoxybacillaceae</taxon>
        <taxon>Paranoxybacillus</taxon>
    </lineage>
</organism>
<sequence>MPINYAEKYAPYVDERFKKQSLSEGAINQDLEWVGVETVKVFSVPTVPMQDYTPTGTNRYGTPAELENSVQEMKVTRDRSFTFTIDNKSKQDTMGVMEAGKALARQIDEVVVPEVDIYRFAVICANAGNTAVASITKDNAYEAFLDATTTLTDLKVPLVGRVAYIGPNFYKQIRLDPSFIKASDLAQTALMKGQVGEIDGIPLITVPSSYLPANVEFFITHPMATVAPIKLTDYVTHENPPGINGTLVEGRIRYDAFVFENKKNAIYVHQKPVV</sequence>
<evidence type="ECO:0000313" key="2">
    <source>
        <dbReference type="Proteomes" id="UP000248555"/>
    </source>
</evidence>
<evidence type="ECO:0000313" key="1">
    <source>
        <dbReference type="EMBL" id="RAK21134.1"/>
    </source>
</evidence>
<protein>
    <submittedName>
        <fullName evidence="1">N4-gp56 family major capsid protein</fullName>
    </submittedName>
</protein>
<keyword evidence="2" id="KW-1185">Reference proteome</keyword>
<dbReference type="NCBIfam" id="TIGR04387">
    <property type="entry name" value="capsid_maj_N4"/>
    <property type="match status" value="1"/>
</dbReference>
<dbReference type="EMBL" id="QLMH01000003">
    <property type="protein sequence ID" value="RAK21134.1"/>
    <property type="molecule type" value="Genomic_DNA"/>
</dbReference>
<gene>
    <name evidence="1" type="ORF">B0I26_10386</name>
</gene>